<dbReference type="InterPro" id="IPR017972">
    <property type="entry name" value="Cyt_P450_CS"/>
</dbReference>
<evidence type="ECO:0000256" key="5">
    <source>
        <dbReference type="ARBA" id="ARBA00022723"/>
    </source>
</evidence>
<dbReference type="Pfam" id="PF00067">
    <property type="entry name" value="p450"/>
    <property type="match status" value="2"/>
</dbReference>
<accession>A0A8X8VYJ3</accession>
<evidence type="ECO:0000256" key="3">
    <source>
        <dbReference type="ARBA" id="ARBA00010617"/>
    </source>
</evidence>
<keyword evidence="5 8" id="KW-0479">Metal-binding</keyword>
<comment type="subcellular location">
    <subcellularLocation>
        <location evidence="2">Membrane</location>
        <topology evidence="2">Single-pass membrane protein</topology>
    </subcellularLocation>
</comment>
<dbReference type="GO" id="GO:0005506">
    <property type="term" value="F:iron ion binding"/>
    <property type="evidence" value="ECO:0007669"/>
    <property type="project" value="InterPro"/>
</dbReference>
<organism evidence="10">
    <name type="scientific">Salvia splendens</name>
    <name type="common">Scarlet sage</name>
    <dbReference type="NCBI Taxonomy" id="180675"/>
    <lineage>
        <taxon>Eukaryota</taxon>
        <taxon>Viridiplantae</taxon>
        <taxon>Streptophyta</taxon>
        <taxon>Embryophyta</taxon>
        <taxon>Tracheophyta</taxon>
        <taxon>Spermatophyta</taxon>
        <taxon>Magnoliopsida</taxon>
        <taxon>eudicotyledons</taxon>
        <taxon>Gunneridae</taxon>
        <taxon>Pentapetalae</taxon>
        <taxon>asterids</taxon>
        <taxon>lamiids</taxon>
        <taxon>Lamiales</taxon>
        <taxon>Lamiaceae</taxon>
        <taxon>Nepetoideae</taxon>
        <taxon>Mentheae</taxon>
        <taxon>Salviinae</taxon>
        <taxon>Salvia</taxon>
        <taxon>Salvia subgen. Calosphace</taxon>
        <taxon>core Calosphace</taxon>
    </lineage>
</organism>
<dbReference type="GO" id="GO:0016114">
    <property type="term" value="P:terpenoid biosynthetic process"/>
    <property type="evidence" value="ECO:0007669"/>
    <property type="project" value="UniProtKB-ARBA"/>
</dbReference>
<dbReference type="PRINTS" id="PR00463">
    <property type="entry name" value="EP450I"/>
</dbReference>
<dbReference type="PANTHER" id="PTHR47955">
    <property type="entry name" value="CYTOCHROME P450 FAMILY 71 PROTEIN"/>
    <property type="match status" value="1"/>
</dbReference>
<reference evidence="10" key="2">
    <citation type="submission" date="2020-08" db="EMBL/GenBank/DDBJ databases">
        <title>Plant Genome Project.</title>
        <authorList>
            <person name="Zhang R.-G."/>
        </authorList>
    </citation>
    <scope>NUCLEOTIDE SEQUENCE</scope>
    <source>
        <strain evidence="10">Huo1</strain>
        <tissue evidence="10">Leaf</tissue>
    </source>
</reference>
<keyword evidence="4 8" id="KW-0349">Heme</keyword>
<dbReference type="InterPro" id="IPR002401">
    <property type="entry name" value="Cyt_P450_E_grp-I"/>
</dbReference>
<keyword evidence="6 9" id="KW-0560">Oxidoreductase</keyword>
<keyword evidence="7 8" id="KW-0408">Iron</keyword>
<dbReference type="EMBL" id="PNBA02000022">
    <property type="protein sequence ID" value="KAG6384753.1"/>
    <property type="molecule type" value="Genomic_DNA"/>
</dbReference>
<name>A0A8X8VYJ3_SALSN</name>
<dbReference type="GO" id="GO:0016020">
    <property type="term" value="C:membrane"/>
    <property type="evidence" value="ECO:0007669"/>
    <property type="project" value="UniProtKB-SubCell"/>
</dbReference>
<comment type="similarity">
    <text evidence="3 9">Belongs to the cytochrome P450 family.</text>
</comment>
<dbReference type="PROSITE" id="PS00086">
    <property type="entry name" value="CYTOCHROME_P450"/>
    <property type="match status" value="1"/>
</dbReference>
<dbReference type="Proteomes" id="UP000298416">
    <property type="component" value="Unassembled WGS sequence"/>
</dbReference>
<dbReference type="PANTHER" id="PTHR47955:SF15">
    <property type="entry name" value="CYTOCHROME P450 71A2-LIKE"/>
    <property type="match status" value="1"/>
</dbReference>
<dbReference type="InterPro" id="IPR036396">
    <property type="entry name" value="Cyt_P450_sf"/>
</dbReference>
<evidence type="ECO:0000256" key="9">
    <source>
        <dbReference type="RuleBase" id="RU000461"/>
    </source>
</evidence>
<reference evidence="10" key="1">
    <citation type="submission" date="2018-01" db="EMBL/GenBank/DDBJ databases">
        <authorList>
            <person name="Mao J.F."/>
        </authorList>
    </citation>
    <scope>NUCLEOTIDE SEQUENCE</scope>
    <source>
        <strain evidence="10">Huo1</strain>
        <tissue evidence="10">Leaf</tissue>
    </source>
</reference>
<feature type="binding site" description="axial binding residue" evidence="8">
    <location>
        <position position="350"/>
    </location>
    <ligand>
        <name>heme</name>
        <dbReference type="ChEBI" id="CHEBI:30413"/>
    </ligand>
    <ligandPart>
        <name>Fe</name>
        <dbReference type="ChEBI" id="CHEBI:18248"/>
    </ligandPart>
</feature>
<evidence type="ECO:0000256" key="8">
    <source>
        <dbReference type="PIRSR" id="PIRSR602401-1"/>
    </source>
</evidence>
<evidence type="ECO:0000256" key="6">
    <source>
        <dbReference type="ARBA" id="ARBA00023002"/>
    </source>
</evidence>
<dbReference type="GO" id="GO:0016712">
    <property type="term" value="F:oxidoreductase activity, acting on paired donors, with incorporation or reduction of molecular oxygen, reduced flavin or flavoprotein as one donor, and incorporation of one atom of oxygen"/>
    <property type="evidence" value="ECO:0007669"/>
    <property type="project" value="UniProtKB-ARBA"/>
</dbReference>
<evidence type="ECO:0000256" key="7">
    <source>
        <dbReference type="ARBA" id="ARBA00023004"/>
    </source>
</evidence>
<dbReference type="CDD" id="cd11072">
    <property type="entry name" value="CYP71-like"/>
    <property type="match status" value="1"/>
</dbReference>
<evidence type="ECO:0000313" key="10">
    <source>
        <dbReference type="EMBL" id="KAG6384753.1"/>
    </source>
</evidence>
<dbReference type="AlphaFoldDB" id="A0A8X8VYJ3"/>
<evidence type="ECO:0000313" key="11">
    <source>
        <dbReference type="Proteomes" id="UP000298416"/>
    </source>
</evidence>
<proteinExistence type="inferred from homology"/>
<dbReference type="SUPFAM" id="SSF48264">
    <property type="entry name" value="Cytochrome P450"/>
    <property type="match status" value="1"/>
</dbReference>
<protein>
    <submittedName>
        <fullName evidence="10">Uncharacterized protein</fullName>
    </submittedName>
</protein>
<keyword evidence="11" id="KW-1185">Reference proteome</keyword>
<evidence type="ECO:0000256" key="2">
    <source>
        <dbReference type="ARBA" id="ARBA00004167"/>
    </source>
</evidence>
<evidence type="ECO:0000256" key="1">
    <source>
        <dbReference type="ARBA" id="ARBA00001971"/>
    </source>
</evidence>
<dbReference type="GO" id="GO:0020037">
    <property type="term" value="F:heme binding"/>
    <property type="evidence" value="ECO:0007669"/>
    <property type="project" value="InterPro"/>
</dbReference>
<dbReference type="Gene3D" id="1.10.630.10">
    <property type="entry name" value="Cytochrome P450"/>
    <property type="match status" value="2"/>
</dbReference>
<comment type="caution">
    <text evidence="10">The sequence shown here is derived from an EMBL/GenBank/DDBJ whole genome shotgun (WGS) entry which is preliminary data.</text>
</comment>
<keyword evidence="9" id="KW-0503">Monooxygenase</keyword>
<dbReference type="InterPro" id="IPR001128">
    <property type="entry name" value="Cyt_P450"/>
</dbReference>
<evidence type="ECO:0000256" key="4">
    <source>
        <dbReference type="ARBA" id="ARBA00022617"/>
    </source>
</evidence>
<sequence>MGQLPHRSIQSLSRRHGPLMLLHFGKVPVLVASSSEAAREIMKNQDLIFASRPKMSIPARLLYNCRDVAFAPYGEYWRRIRSVCVLHLLSSKRVQSFRRVMEEETSLMVEKIRSSSTGVINLRDAVASMTNDVISLVSLGKKSGGGERNFHRIIAELEELLGVVPLWEYIPWLSWMRRFDGVDGRIERVAKALDQFLESVIEEHRVRERSECDGDELDFVDILLDFQRENENGSGSSVDDDTIKAIILIKIEERDLEKMLYLKAVTKESLRLHPPLPLLVPRELTQDTKVLGYDIVSGTRVLINAWAIARDSLLWEKPEQFYPERFLETNIDYKGLHFELTPFGSGRRGCPGVTFATTVYELALAKLVYNFDFELPNGVKIEELDVSESSGLTMHKKFPLLVVVSPRTC</sequence>
<gene>
    <name evidence="10" type="ORF">SASPL_153571</name>
</gene>
<comment type="cofactor">
    <cofactor evidence="1 8">
        <name>heme</name>
        <dbReference type="ChEBI" id="CHEBI:30413"/>
    </cofactor>
</comment>